<organism evidence="7 8">
    <name type="scientific">Juglans regia</name>
    <name type="common">English walnut</name>
    <dbReference type="NCBI Taxonomy" id="51240"/>
    <lineage>
        <taxon>Eukaryota</taxon>
        <taxon>Viridiplantae</taxon>
        <taxon>Streptophyta</taxon>
        <taxon>Embryophyta</taxon>
        <taxon>Tracheophyta</taxon>
        <taxon>Spermatophyta</taxon>
        <taxon>Magnoliopsida</taxon>
        <taxon>eudicotyledons</taxon>
        <taxon>Gunneridae</taxon>
        <taxon>Pentapetalae</taxon>
        <taxon>rosids</taxon>
        <taxon>fabids</taxon>
        <taxon>Fagales</taxon>
        <taxon>Juglandaceae</taxon>
        <taxon>Juglans</taxon>
    </lineage>
</organism>
<feature type="region of interest" description="Disordered" evidence="6">
    <location>
        <begin position="142"/>
        <end position="205"/>
    </location>
</feature>
<evidence type="ECO:0000256" key="1">
    <source>
        <dbReference type="ARBA" id="ARBA00004123"/>
    </source>
</evidence>
<dbReference type="SMART" id="SM01019">
    <property type="entry name" value="B3"/>
    <property type="match status" value="3"/>
</dbReference>
<reference evidence="8" key="1">
    <citation type="submission" date="2025-08" db="UniProtKB">
        <authorList>
            <consortium name="RefSeq"/>
        </authorList>
    </citation>
    <scope>IDENTIFICATION</scope>
    <source>
        <tissue evidence="8">Leaves</tissue>
    </source>
</reference>
<dbReference type="Gramene" id="Jr12_01570_p1">
    <property type="protein sequence ID" value="cds.Jr12_01570_p1"/>
    <property type="gene ID" value="Jr12_01570"/>
</dbReference>
<keyword evidence="5" id="KW-0539">Nucleus</keyword>
<dbReference type="CDD" id="cd10017">
    <property type="entry name" value="B3_DNA"/>
    <property type="match status" value="3"/>
</dbReference>
<evidence type="ECO:0000256" key="3">
    <source>
        <dbReference type="ARBA" id="ARBA00023125"/>
    </source>
</evidence>
<dbReference type="AlphaFoldDB" id="A0A6P9E4E8"/>
<dbReference type="GO" id="GO:0003677">
    <property type="term" value="F:DNA binding"/>
    <property type="evidence" value="ECO:0007669"/>
    <property type="project" value="UniProtKB-KW"/>
</dbReference>
<dbReference type="PROSITE" id="PS50863">
    <property type="entry name" value="B3"/>
    <property type="match status" value="3"/>
</dbReference>
<keyword evidence="3" id="KW-0238">DNA-binding</keyword>
<dbReference type="SUPFAM" id="SSF101936">
    <property type="entry name" value="DNA-binding pseudobarrel domain"/>
    <property type="match status" value="3"/>
</dbReference>
<dbReference type="OrthoDB" id="1666376at2759"/>
<dbReference type="PANTHER" id="PTHR31920">
    <property type="entry name" value="B3 DOMAIN-CONTAINING"/>
    <property type="match status" value="1"/>
</dbReference>
<dbReference type="PANTHER" id="PTHR31920:SF108">
    <property type="entry name" value="B3 DOMAIN-CONTAINING TRANSCRIPTION FACTOR VRN1-LIKE"/>
    <property type="match status" value="1"/>
</dbReference>
<evidence type="ECO:0000256" key="5">
    <source>
        <dbReference type="ARBA" id="ARBA00023242"/>
    </source>
</evidence>
<evidence type="ECO:0000256" key="6">
    <source>
        <dbReference type="SAM" id="MobiDB-lite"/>
    </source>
</evidence>
<protein>
    <submittedName>
        <fullName evidence="8">B3 domain-containing protein Os03g0621600 isoform X1</fullName>
    </submittedName>
</protein>
<dbReference type="RefSeq" id="XP_035539098.1">
    <property type="nucleotide sequence ID" value="XM_035683205.1"/>
</dbReference>
<keyword evidence="2" id="KW-0805">Transcription regulation</keyword>
<dbReference type="FunCoup" id="A0A6P9E4E8">
    <property type="interactions" value="198"/>
</dbReference>
<dbReference type="GO" id="GO:0005634">
    <property type="term" value="C:nucleus"/>
    <property type="evidence" value="ECO:0007669"/>
    <property type="project" value="UniProtKB-SubCell"/>
</dbReference>
<keyword evidence="4" id="KW-0804">Transcription</keyword>
<gene>
    <name evidence="8" type="primary">LOC108998183</name>
</gene>
<evidence type="ECO:0000256" key="4">
    <source>
        <dbReference type="ARBA" id="ARBA00023163"/>
    </source>
</evidence>
<dbReference type="Gene3D" id="2.40.330.10">
    <property type="entry name" value="DNA-binding pseudobarrel domain"/>
    <property type="match status" value="3"/>
</dbReference>
<evidence type="ECO:0000313" key="7">
    <source>
        <dbReference type="Proteomes" id="UP000235220"/>
    </source>
</evidence>
<comment type="subcellular location">
    <subcellularLocation>
        <location evidence="1">Nucleus</location>
    </subcellularLocation>
</comment>
<dbReference type="Proteomes" id="UP000235220">
    <property type="component" value="Chromosome 12"/>
</dbReference>
<evidence type="ECO:0000256" key="2">
    <source>
        <dbReference type="ARBA" id="ARBA00023015"/>
    </source>
</evidence>
<feature type="compositionally biased region" description="Polar residues" evidence="6">
    <location>
        <begin position="178"/>
        <end position="192"/>
    </location>
</feature>
<dbReference type="InterPro" id="IPR015300">
    <property type="entry name" value="DNA-bd_pseudobarrel_sf"/>
</dbReference>
<dbReference type="KEGG" id="jre:108998183"/>
<keyword evidence="7" id="KW-1185">Reference proteome</keyword>
<evidence type="ECO:0000313" key="8">
    <source>
        <dbReference type="RefSeq" id="XP_035539098.1"/>
    </source>
</evidence>
<dbReference type="InterPro" id="IPR050655">
    <property type="entry name" value="Plant_B3_domain"/>
</dbReference>
<dbReference type="GeneID" id="108998183"/>
<sequence length="621" mass="71514">MTSHGRRDYESSAITLKAPHFFKIILPRCLQDRKLMIPRRFIRKYGEGLSNVAFLKLPNGAEWKLELTKCDGRVWLQKGWQEFMEYYSLKLGHLLVFRYEGNSHFYILVFDESATEIDYPSSSSLGEGENLDGELLVSRMEQTDSDSHAQILDDFPTLTKTRKKSQLPSPQPRKMMRTNRSAKPASTSNLSRSVPPHRSKDAKVKKLKAQANFYPPKQELDAKGSKPVPTTKRCPKSKTLRMTRMLNVNEKARALQRASGFRPESPYFKVVLQPSYLCRGCKMCFPRSEEGIQKKENKRKKERAKTTMAMSRVRRQPSFPDDGPEFFKVFLPFTSSHQMSIPPAFIKHFNGTIPKKAILIDHTGNSWTVGLEQINRRLCFKYGWQQFASDHSLEFGDFIIFKYTKSCMFKVKIFNKTGCMKYEAEATGKTIPFVTFEEDTIAERVCGRLTRAGKRKLLEICLEKNEEAGGLSKAGRQTSRTIVEQKTSIDVARFVTPKNPYCVVSISNRDKNFTCLHKSVVEAFNIKLNQDMVICSPNEEKFPVKIVIWKSGRIIISKGWSAFARKNNVQPKDQCVFEFVLGRGNICSEMRVQILQGKARLEELSKHRYQYRKKKAWFANL</sequence>
<name>A0A6P9E4E8_JUGRE</name>
<proteinExistence type="predicted"/>
<accession>A0A6P9E4E8</accession>
<dbReference type="Pfam" id="PF02362">
    <property type="entry name" value="B3"/>
    <property type="match status" value="3"/>
</dbReference>
<dbReference type="InterPro" id="IPR003340">
    <property type="entry name" value="B3_DNA-bd"/>
</dbReference>